<gene>
    <name evidence="3" type="ORF">A4S02_11220</name>
</gene>
<dbReference type="Pfam" id="PF02469">
    <property type="entry name" value="Fasciclin"/>
    <property type="match status" value="1"/>
</dbReference>
<dbReference type="RefSeq" id="WP_070323827.1">
    <property type="nucleotide sequence ID" value="NZ_CP015164.1"/>
</dbReference>
<feature type="compositionally biased region" description="Polar residues" evidence="1">
    <location>
        <begin position="279"/>
        <end position="313"/>
    </location>
</feature>
<accession>A0A1D8QY40</accession>
<dbReference type="KEGG" id="aasc:A4S02_11220"/>
<feature type="region of interest" description="Disordered" evidence="1">
    <location>
        <begin position="67"/>
        <end position="97"/>
    </location>
</feature>
<evidence type="ECO:0000259" key="2">
    <source>
        <dbReference type="PROSITE" id="PS50213"/>
    </source>
</evidence>
<dbReference type="AlphaFoldDB" id="A0A1D8QY40"/>
<organism evidence="3 4">
    <name type="scientific">Acetobacter ascendens</name>
    <dbReference type="NCBI Taxonomy" id="481146"/>
    <lineage>
        <taxon>Bacteria</taxon>
        <taxon>Pseudomonadati</taxon>
        <taxon>Pseudomonadota</taxon>
        <taxon>Alphaproteobacteria</taxon>
        <taxon>Acetobacterales</taxon>
        <taxon>Acetobacteraceae</taxon>
        <taxon>Acetobacter</taxon>
    </lineage>
</organism>
<dbReference type="InterPro" id="IPR000782">
    <property type="entry name" value="FAS1_domain"/>
</dbReference>
<sequence length="313" mass="33089">MIFWETSMHPKRVLHRTAFNSRMLAPAAIGIAALVLGGCTQSRARQDTYKVANSTCSYMMPTVSGTRTYAPAKPSTSSEAEPKSAPDSQIAYPNPETPAFCDRPLSDTLPSSLEMADYTHLLNATGLLAILQQDGPFTVFGIPNSALETYDAQTGNKLTSPDNKAVIKEMLSYTIVKGRWPLAKIKQAALASPTQSVGLPTLNGQLLSAWVDGQSGQVVIGNGQGMVSHLWVTGIPQSNGVLYFIQDLVLPPIAQQNAGTSTPVSAAPSVSPVPPVSKAQAQASTVAARTQPATATYTSRKGNLTTPPVLQLP</sequence>
<dbReference type="Proteomes" id="UP000175973">
    <property type="component" value="Chromosome"/>
</dbReference>
<dbReference type="Gene3D" id="2.30.180.10">
    <property type="entry name" value="FAS1 domain"/>
    <property type="match status" value="1"/>
</dbReference>
<evidence type="ECO:0000256" key="1">
    <source>
        <dbReference type="SAM" id="MobiDB-lite"/>
    </source>
</evidence>
<protein>
    <submittedName>
        <fullName evidence="3">Fasciclin</fullName>
    </submittedName>
</protein>
<evidence type="ECO:0000313" key="3">
    <source>
        <dbReference type="EMBL" id="AOW47246.1"/>
    </source>
</evidence>
<feature type="compositionally biased region" description="Low complexity" evidence="1">
    <location>
        <begin position="260"/>
        <end position="270"/>
    </location>
</feature>
<keyword evidence="4" id="KW-1185">Reference proteome</keyword>
<feature type="region of interest" description="Disordered" evidence="1">
    <location>
        <begin position="260"/>
        <end position="313"/>
    </location>
</feature>
<name>A0A1D8QY40_9PROT</name>
<dbReference type="PROSITE" id="PS50213">
    <property type="entry name" value="FAS1"/>
    <property type="match status" value="1"/>
</dbReference>
<dbReference type="SUPFAM" id="SSF82153">
    <property type="entry name" value="FAS1 domain"/>
    <property type="match status" value="1"/>
</dbReference>
<reference evidence="4" key="1">
    <citation type="submission" date="2016-04" db="EMBL/GenBank/DDBJ databases">
        <authorList>
            <person name="Jeon C.O."/>
            <person name="Cho G.Y."/>
            <person name="Jeong H.I."/>
            <person name="Kim K.H."/>
        </authorList>
    </citation>
    <scope>NUCLEOTIDE SEQUENCE [LARGE SCALE GENOMIC DNA]</scope>
    <source>
        <strain evidence="4">LMG 1590</strain>
    </source>
</reference>
<dbReference type="InterPro" id="IPR036378">
    <property type="entry name" value="FAS1_dom_sf"/>
</dbReference>
<evidence type="ECO:0000313" key="4">
    <source>
        <dbReference type="Proteomes" id="UP000175973"/>
    </source>
</evidence>
<proteinExistence type="predicted"/>
<dbReference type="EMBL" id="CP015164">
    <property type="protein sequence ID" value="AOW47246.1"/>
    <property type="molecule type" value="Genomic_DNA"/>
</dbReference>
<feature type="domain" description="FAS1" evidence="2">
    <location>
        <begin position="102"/>
        <end position="249"/>
    </location>
</feature>